<protein>
    <submittedName>
        <fullName evidence="1">NTE family protein</fullName>
    </submittedName>
</protein>
<dbReference type="InterPro" id="IPR016035">
    <property type="entry name" value="Acyl_Trfase/lysoPLipase"/>
</dbReference>
<proteinExistence type="predicted"/>
<dbReference type="AlphaFoldDB" id="A0A1H2W0E7"/>
<dbReference type="SUPFAM" id="SSF52151">
    <property type="entry name" value="FabD/lysophospholipase-like"/>
    <property type="match status" value="1"/>
</dbReference>
<accession>A0A1H2W0E7</accession>
<dbReference type="Gene3D" id="3.40.1090.10">
    <property type="entry name" value="Cytosolic phospholipase A2 catalytic domain"/>
    <property type="match status" value="1"/>
</dbReference>
<sequence length="55" mass="5210">MSTQGPSVAIACQGGGSHSAFTAGALQRLLPAVDAEHNLVGLSGTSGGALCAVTA</sequence>
<dbReference type="EMBL" id="FNOF01000006">
    <property type="protein sequence ID" value="SDW73946.1"/>
    <property type="molecule type" value="Genomic_DNA"/>
</dbReference>
<organism evidence="1 2">
    <name type="scientific">Haloarcula vallismortis</name>
    <name type="common">Halobacterium vallismortis</name>
    <dbReference type="NCBI Taxonomy" id="28442"/>
    <lineage>
        <taxon>Archaea</taxon>
        <taxon>Methanobacteriati</taxon>
        <taxon>Methanobacteriota</taxon>
        <taxon>Stenosarchaea group</taxon>
        <taxon>Halobacteria</taxon>
        <taxon>Halobacteriales</taxon>
        <taxon>Haloarculaceae</taxon>
        <taxon>Haloarcula</taxon>
    </lineage>
</organism>
<dbReference type="Proteomes" id="UP000182573">
    <property type="component" value="Unassembled WGS sequence"/>
</dbReference>
<name>A0A1H2W0E7_HALVA</name>
<gene>
    <name evidence="1" type="ORF">SAMN05443574_106116</name>
</gene>
<dbReference type="STRING" id="28442.SAMN05443574_106116"/>
<reference evidence="1 2" key="1">
    <citation type="submission" date="2016-10" db="EMBL/GenBank/DDBJ databases">
        <authorList>
            <person name="de Groot N.N."/>
        </authorList>
    </citation>
    <scope>NUCLEOTIDE SEQUENCE [LARGE SCALE GENOMIC DNA]</scope>
    <source>
        <strain evidence="1 2">DSM 3756</strain>
    </source>
</reference>
<evidence type="ECO:0000313" key="1">
    <source>
        <dbReference type="EMBL" id="SDW73946.1"/>
    </source>
</evidence>
<evidence type="ECO:0000313" key="2">
    <source>
        <dbReference type="Proteomes" id="UP000182573"/>
    </source>
</evidence>